<feature type="transmembrane region" description="Helical" evidence="7">
    <location>
        <begin position="196"/>
        <end position="218"/>
    </location>
</feature>
<dbReference type="PANTHER" id="PTHR30487:SF0">
    <property type="entry name" value="PREPILIN LEADER PEPTIDASE_N-METHYLTRANSFERASE-RELATED"/>
    <property type="match status" value="1"/>
</dbReference>
<evidence type="ECO:0008006" key="12">
    <source>
        <dbReference type="Google" id="ProtNLM"/>
    </source>
</evidence>
<feature type="non-terminal residue" evidence="10">
    <location>
        <position position="1"/>
    </location>
</feature>
<dbReference type="GO" id="GO:0005886">
    <property type="term" value="C:plasma membrane"/>
    <property type="evidence" value="ECO:0007669"/>
    <property type="project" value="UniProtKB-SubCell"/>
</dbReference>
<comment type="subcellular location">
    <subcellularLocation>
        <location evidence="1">Cell membrane</location>
        <topology evidence="1">Multi-pass membrane protein</topology>
    </subcellularLocation>
</comment>
<evidence type="ECO:0000256" key="1">
    <source>
        <dbReference type="ARBA" id="ARBA00004651"/>
    </source>
</evidence>
<feature type="transmembrane region" description="Helical" evidence="7">
    <location>
        <begin position="114"/>
        <end position="138"/>
    </location>
</feature>
<dbReference type="InterPro" id="IPR000045">
    <property type="entry name" value="Prepilin_IV_endopep_pep"/>
</dbReference>
<feature type="transmembrane region" description="Helical" evidence="7">
    <location>
        <begin position="158"/>
        <end position="184"/>
    </location>
</feature>
<dbReference type="Pfam" id="PF01478">
    <property type="entry name" value="Peptidase_A24"/>
    <property type="match status" value="1"/>
</dbReference>
<gene>
    <name evidence="10" type="ORF">A2971_05330</name>
</gene>
<proteinExistence type="inferred from homology"/>
<keyword evidence="6 7" id="KW-0472">Membrane</keyword>
<keyword evidence="5 7" id="KW-1133">Transmembrane helix</keyword>
<comment type="caution">
    <text evidence="10">The sequence shown here is derived from an EMBL/GenBank/DDBJ whole genome shotgun (WGS) entry which is preliminary data.</text>
</comment>
<comment type="similarity">
    <text evidence="2">Belongs to the peptidase A24 family.</text>
</comment>
<dbReference type="InterPro" id="IPR050882">
    <property type="entry name" value="Prepilin_peptidase/N-MTase"/>
</dbReference>
<evidence type="ECO:0000256" key="3">
    <source>
        <dbReference type="ARBA" id="ARBA00022475"/>
    </source>
</evidence>
<feature type="transmembrane region" description="Helical" evidence="7">
    <location>
        <begin position="74"/>
        <end position="93"/>
    </location>
</feature>
<evidence type="ECO:0000259" key="8">
    <source>
        <dbReference type="Pfam" id="PF01478"/>
    </source>
</evidence>
<feature type="domain" description="Prepilin type IV endopeptidase peptidase" evidence="8">
    <location>
        <begin position="78"/>
        <end position="180"/>
    </location>
</feature>
<dbReference type="Proteomes" id="UP000178461">
    <property type="component" value="Unassembled WGS sequence"/>
</dbReference>
<feature type="domain" description="Prepilin peptidase A24 N-terminal" evidence="9">
    <location>
        <begin position="1"/>
        <end position="63"/>
    </location>
</feature>
<dbReference type="InterPro" id="IPR010627">
    <property type="entry name" value="Prepilin_pept_A24_N"/>
</dbReference>
<dbReference type="PANTHER" id="PTHR30487">
    <property type="entry name" value="TYPE 4 PREPILIN-LIKE PROTEINS LEADER PEPTIDE-PROCESSING ENZYME"/>
    <property type="match status" value="1"/>
</dbReference>
<keyword evidence="3" id="KW-1003">Cell membrane</keyword>
<dbReference type="EMBL" id="MFJW01000007">
    <property type="protein sequence ID" value="OGG30124.1"/>
    <property type="molecule type" value="Genomic_DNA"/>
</dbReference>
<evidence type="ECO:0000256" key="5">
    <source>
        <dbReference type="ARBA" id="ARBA00022989"/>
    </source>
</evidence>
<evidence type="ECO:0000256" key="2">
    <source>
        <dbReference type="ARBA" id="ARBA00005801"/>
    </source>
</evidence>
<accession>A0A1F6AZL4</accession>
<dbReference type="GO" id="GO:0006465">
    <property type="term" value="P:signal peptide processing"/>
    <property type="evidence" value="ECO:0007669"/>
    <property type="project" value="TreeGrafter"/>
</dbReference>
<evidence type="ECO:0000256" key="7">
    <source>
        <dbReference type="SAM" id="Phobius"/>
    </source>
</evidence>
<sequence>PKGESVWFGRSHCDHCKKTLRWFELIPLLSFVLQTGRCRRCHKKLSIQYPLVELATGFMVVLIQGQAFEARQGLALGLIFSSLLVIFVADLKYMIIPDSMIVIGIFGVLLQGRALGGLQGSALSGLGAAVFFLALFLVTRGRGMGFGDVKLAFLLGLWLGFPRIIIALYLAFLTGAVVGVTLILGRKKKLKSKIAFGPFLVIGAIGAYFYSGQILTWWEGIL</sequence>
<evidence type="ECO:0000259" key="9">
    <source>
        <dbReference type="Pfam" id="PF06750"/>
    </source>
</evidence>
<dbReference type="GO" id="GO:0004190">
    <property type="term" value="F:aspartic-type endopeptidase activity"/>
    <property type="evidence" value="ECO:0007669"/>
    <property type="project" value="InterPro"/>
</dbReference>
<keyword evidence="4 7" id="KW-0812">Transmembrane</keyword>
<evidence type="ECO:0000313" key="10">
    <source>
        <dbReference type="EMBL" id="OGG30124.1"/>
    </source>
</evidence>
<evidence type="ECO:0000256" key="6">
    <source>
        <dbReference type="ARBA" id="ARBA00023136"/>
    </source>
</evidence>
<name>A0A1F6AZL4_9BACT</name>
<dbReference type="Gene3D" id="1.20.120.1220">
    <property type="match status" value="1"/>
</dbReference>
<dbReference type="AlphaFoldDB" id="A0A1F6AZL4"/>
<dbReference type="Pfam" id="PF06750">
    <property type="entry name" value="A24_N_bact"/>
    <property type="match status" value="1"/>
</dbReference>
<evidence type="ECO:0000313" key="11">
    <source>
        <dbReference type="Proteomes" id="UP000178461"/>
    </source>
</evidence>
<reference evidence="10 11" key="1">
    <citation type="journal article" date="2016" name="Nat. Commun.">
        <title>Thousands of microbial genomes shed light on interconnected biogeochemical processes in an aquifer system.</title>
        <authorList>
            <person name="Anantharaman K."/>
            <person name="Brown C.T."/>
            <person name="Hug L.A."/>
            <person name="Sharon I."/>
            <person name="Castelle C.J."/>
            <person name="Probst A.J."/>
            <person name="Thomas B.C."/>
            <person name="Singh A."/>
            <person name="Wilkins M.J."/>
            <person name="Karaoz U."/>
            <person name="Brodie E.L."/>
            <person name="Williams K.H."/>
            <person name="Hubbard S.S."/>
            <person name="Banfield J.F."/>
        </authorList>
    </citation>
    <scope>NUCLEOTIDE SEQUENCE [LARGE SCALE GENOMIC DNA]</scope>
</reference>
<protein>
    <recommendedName>
        <fullName evidence="12">Prepilin peptidase</fullName>
    </recommendedName>
</protein>
<organism evidence="10 11">
    <name type="scientific">Candidatus Gottesmanbacteria bacterium RIFCSPLOWO2_01_FULL_46_21</name>
    <dbReference type="NCBI Taxonomy" id="1798393"/>
    <lineage>
        <taxon>Bacteria</taxon>
        <taxon>Candidatus Gottesmaniibacteriota</taxon>
    </lineage>
</organism>
<feature type="transmembrane region" description="Helical" evidence="7">
    <location>
        <begin position="49"/>
        <end position="68"/>
    </location>
</feature>
<evidence type="ECO:0000256" key="4">
    <source>
        <dbReference type="ARBA" id="ARBA00022692"/>
    </source>
</evidence>